<keyword evidence="3" id="KW-0479">Metal-binding</keyword>
<keyword evidence="4 8" id="KW-0732">Signal</keyword>
<dbReference type="Gene3D" id="3.30.1120.10">
    <property type="match status" value="1"/>
</dbReference>
<proteinExistence type="inferred from homology"/>
<organism evidence="10 11">
    <name type="scientific">Prosthecobacter dejongeii</name>
    <dbReference type="NCBI Taxonomy" id="48465"/>
    <lineage>
        <taxon>Bacteria</taxon>
        <taxon>Pseudomonadati</taxon>
        <taxon>Verrucomicrobiota</taxon>
        <taxon>Verrucomicrobiia</taxon>
        <taxon>Verrucomicrobiales</taxon>
        <taxon>Verrucomicrobiaceae</taxon>
        <taxon>Prosthecobacter</taxon>
    </lineage>
</organism>
<protein>
    <submittedName>
        <fullName evidence="10">Putative sulfatase</fullName>
        <ecNumber evidence="10">3.1.6.-</ecNumber>
    </submittedName>
</protein>
<dbReference type="Pfam" id="PF00884">
    <property type="entry name" value="Sulfatase"/>
    <property type="match status" value="1"/>
</dbReference>
<comment type="similarity">
    <text evidence="2">Belongs to the sulfatase family.</text>
</comment>
<feature type="chain" id="PRO_5030545749" evidence="8">
    <location>
        <begin position="21"/>
        <end position="461"/>
    </location>
</feature>
<feature type="domain" description="Sulfatase N-terminal" evidence="9">
    <location>
        <begin position="25"/>
        <end position="332"/>
    </location>
</feature>
<accession>A0A7W8DQQ4</accession>
<evidence type="ECO:0000256" key="1">
    <source>
        <dbReference type="ARBA" id="ARBA00001913"/>
    </source>
</evidence>
<sequence>MKHFLLILLSSGLFGGSIYAQPDRPNFILILADDLGWADLGCYGNNYNETPNIDRLAKEGMRFTQFYAGPVCSPTRANLQSGQDQARFGITQHIPGHRRPFAKLTDPVVASHLPLAVETYAERLRSVGYTTGYFGKWHLGKAGYGPQDQGWQTVVECQGHTQPPQITGTSQPQRTADFLTSRAEAFIRDHRERPFVLQLSHYAVHIPLSTTPELLQKYQVKKPTTGYPCNPMYAGLLEELDQSVGRIVQAVDQAGLAEKTLILFLSDNGGIEHEQSGRVVTSNRPLRGEKGTLYEGGIRIPALARWPGRIPVGSECLTPATTMDIHPTLIELGKVQSLNSQPQDGVSLAAVLRDSQAILARDTFYWHLPHYHHSSPASAIRQGDWKLIEFYETETTQLYRLDTDPAEAKDLSASEPTKTAKLRSDLAEWRKKVGAQMPTQNPQYDPAKATQLAKGKKEADN</sequence>
<dbReference type="PANTHER" id="PTHR42693">
    <property type="entry name" value="ARYLSULFATASE FAMILY MEMBER"/>
    <property type="match status" value="1"/>
</dbReference>
<dbReference type="GO" id="GO:0046872">
    <property type="term" value="F:metal ion binding"/>
    <property type="evidence" value="ECO:0007669"/>
    <property type="project" value="UniProtKB-KW"/>
</dbReference>
<evidence type="ECO:0000313" key="10">
    <source>
        <dbReference type="EMBL" id="MBB5038151.1"/>
    </source>
</evidence>
<dbReference type="InterPro" id="IPR050738">
    <property type="entry name" value="Sulfatase"/>
</dbReference>
<evidence type="ECO:0000259" key="9">
    <source>
        <dbReference type="Pfam" id="PF00884"/>
    </source>
</evidence>
<dbReference type="InterPro" id="IPR017850">
    <property type="entry name" value="Alkaline_phosphatase_core_sf"/>
</dbReference>
<dbReference type="CDD" id="cd16144">
    <property type="entry name" value="ARS_like"/>
    <property type="match status" value="1"/>
</dbReference>
<keyword evidence="5 10" id="KW-0378">Hydrolase</keyword>
<dbReference type="InterPro" id="IPR000917">
    <property type="entry name" value="Sulfatase_N"/>
</dbReference>
<evidence type="ECO:0000256" key="6">
    <source>
        <dbReference type="ARBA" id="ARBA00022837"/>
    </source>
</evidence>
<evidence type="ECO:0000256" key="4">
    <source>
        <dbReference type="ARBA" id="ARBA00022729"/>
    </source>
</evidence>
<dbReference type="RefSeq" id="WP_184208697.1">
    <property type="nucleotide sequence ID" value="NZ_JACHIF010000004.1"/>
</dbReference>
<reference evidence="10 11" key="1">
    <citation type="submission" date="2020-08" db="EMBL/GenBank/DDBJ databases">
        <title>Genomic Encyclopedia of Type Strains, Phase IV (KMG-IV): sequencing the most valuable type-strain genomes for metagenomic binning, comparative biology and taxonomic classification.</title>
        <authorList>
            <person name="Goeker M."/>
        </authorList>
    </citation>
    <scope>NUCLEOTIDE SEQUENCE [LARGE SCALE GENOMIC DNA]</scope>
    <source>
        <strain evidence="10 11">DSM 12251</strain>
    </source>
</reference>
<comment type="cofactor">
    <cofactor evidence="1">
        <name>Ca(2+)</name>
        <dbReference type="ChEBI" id="CHEBI:29108"/>
    </cofactor>
</comment>
<dbReference type="PANTHER" id="PTHR42693:SF42">
    <property type="entry name" value="ARYLSULFATASE G"/>
    <property type="match status" value="1"/>
</dbReference>
<keyword evidence="11" id="KW-1185">Reference proteome</keyword>
<evidence type="ECO:0000313" key="11">
    <source>
        <dbReference type="Proteomes" id="UP000534294"/>
    </source>
</evidence>
<dbReference type="GO" id="GO:0004065">
    <property type="term" value="F:arylsulfatase activity"/>
    <property type="evidence" value="ECO:0007669"/>
    <property type="project" value="TreeGrafter"/>
</dbReference>
<dbReference type="Proteomes" id="UP000534294">
    <property type="component" value="Unassembled WGS sequence"/>
</dbReference>
<feature type="signal peptide" evidence="8">
    <location>
        <begin position="1"/>
        <end position="20"/>
    </location>
</feature>
<name>A0A7W8DQQ4_9BACT</name>
<gene>
    <name evidence="10" type="ORF">HNQ64_002409</name>
</gene>
<feature type="region of interest" description="Disordered" evidence="7">
    <location>
        <begin position="431"/>
        <end position="461"/>
    </location>
</feature>
<keyword evidence="6" id="KW-0106">Calcium</keyword>
<dbReference type="EMBL" id="JACHIF010000004">
    <property type="protein sequence ID" value="MBB5038151.1"/>
    <property type="molecule type" value="Genomic_DNA"/>
</dbReference>
<evidence type="ECO:0000256" key="5">
    <source>
        <dbReference type="ARBA" id="ARBA00022801"/>
    </source>
</evidence>
<evidence type="ECO:0000256" key="3">
    <source>
        <dbReference type="ARBA" id="ARBA00022723"/>
    </source>
</evidence>
<dbReference type="Gene3D" id="3.40.720.10">
    <property type="entry name" value="Alkaline Phosphatase, subunit A"/>
    <property type="match status" value="1"/>
</dbReference>
<dbReference type="EC" id="3.1.6.-" evidence="10"/>
<evidence type="ECO:0000256" key="2">
    <source>
        <dbReference type="ARBA" id="ARBA00008779"/>
    </source>
</evidence>
<dbReference type="SUPFAM" id="SSF53649">
    <property type="entry name" value="Alkaline phosphatase-like"/>
    <property type="match status" value="1"/>
</dbReference>
<evidence type="ECO:0000256" key="8">
    <source>
        <dbReference type="SAM" id="SignalP"/>
    </source>
</evidence>
<comment type="caution">
    <text evidence="10">The sequence shown here is derived from an EMBL/GenBank/DDBJ whole genome shotgun (WGS) entry which is preliminary data.</text>
</comment>
<evidence type="ECO:0000256" key="7">
    <source>
        <dbReference type="SAM" id="MobiDB-lite"/>
    </source>
</evidence>
<dbReference type="AlphaFoldDB" id="A0A7W8DQQ4"/>